<keyword evidence="2" id="KW-1185">Reference proteome</keyword>
<dbReference type="Proteomes" id="UP000276133">
    <property type="component" value="Unassembled WGS sequence"/>
</dbReference>
<dbReference type="AlphaFoldDB" id="A0A3M7PPQ5"/>
<evidence type="ECO:0000313" key="1">
    <source>
        <dbReference type="EMBL" id="RNA00771.1"/>
    </source>
</evidence>
<name>A0A3M7PPQ5_BRAPC</name>
<proteinExistence type="predicted"/>
<evidence type="ECO:0000313" key="2">
    <source>
        <dbReference type="Proteomes" id="UP000276133"/>
    </source>
</evidence>
<reference evidence="1 2" key="1">
    <citation type="journal article" date="2018" name="Sci. Rep.">
        <title>Genomic signatures of local adaptation to the degree of environmental predictability in rotifers.</title>
        <authorList>
            <person name="Franch-Gras L."/>
            <person name="Hahn C."/>
            <person name="Garcia-Roger E.M."/>
            <person name="Carmona M.J."/>
            <person name="Serra M."/>
            <person name="Gomez A."/>
        </authorList>
    </citation>
    <scope>NUCLEOTIDE SEQUENCE [LARGE SCALE GENOMIC DNA]</scope>
    <source>
        <strain evidence="1">HYR1</strain>
    </source>
</reference>
<accession>A0A3M7PPQ5</accession>
<sequence>MRNLTKIIKVRPLKNFNQWVFIKKNLTRKTNSNLNEKLITSLSEKHFMLRIIFTIEQKSNA</sequence>
<gene>
    <name evidence="1" type="ORF">BpHYR1_024827</name>
</gene>
<protein>
    <submittedName>
        <fullName evidence="1">Uncharacterized protein</fullName>
    </submittedName>
</protein>
<organism evidence="1 2">
    <name type="scientific">Brachionus plicatilis</name>
    <name type="common">Marine rotifer</name>
    <name type="synonym">Brachionus muelleri</name>
    <dbReference type="NCBI Taxonomy" id="10195"/>
    <lineage>
        <taxon>Eukaryota</taxon>
        <taxon>Metazoa</taxon>
        <taxon>Spiralia</taxon>
        <taxon>Gnathifera</taxon>
        <taxon>Rotifera</taxon>
        <taxon>Eurotatoria</taxon>
        <taxon>Monogononta</taxon>
        <taxon>Pseudotrocha</taxon>
        <taxon>Ploima</taxon>
        <taxon>Brachionidae</taxon>
        <taxon>Brachionus</taxon>
    </lineage>
</organism>
<comment type="caution">
    <text evidence="1">The sequence shown here is derived from an EMBL/GenBank/DDBJ whole genome shotgun (WGS) entry which is preliminary data.</text>
</comment>
<dbReference type="EMBL" id="REGN01009616">
    <property type="protein sequence ID" value="RNA00771.1"/>
    <property type="molecule type" value="Genomic_DNA"/>
</dbReference>